<feature type="compositionally biased region" description="Polar residues" evidence="1">
    <location>
        <begin position="225"/>
        <end position="252"/>
    </location>
</feature>
<dbReference type="Proteomes" id="UP001318860">
    <property type="component" value="Unassembled WGS sequence"/>
</dbReference>
<evidence type="ECO:0000256" key="1">
    <source>
        <dbReference type="SAM" id="MobiDB-lite"/>
    </source>
</evidence>
<name>A0ABR0VCR2_REHGL</name>
<evidence type="ECO:0000313" key="2">
    <source>
        <dbReference type="EMBL" id="KAK6132348.1"/>
    </source>
</evidence>
<proteinExistence type="predicted"/>
<protein>
    <recommendedName>
        <fullName evidence="4">Retrotransposon Copia-like N-terminal domain-containing protein</fullName>
    </recommendedName>
</protein>
<keyword evidence="3" id="KW-1185">Reference proteome</keyword>
<accession>A0ABR0VCR2</accession>
<dbReference type="PANTHER" id="PTHR47481:SF30">
    <property type="entry name" value="CCHC-TYPE DOMAIN-CONTAINING PROTEIN"/>
    <property type="match status" value="1"/>
</dbReference>
<comment type="caution">
    <text evidence="2">The sequence shown here is derived from an EMBL/GenBank/DDBJ whole genome shotgun (WGS) entry which is preliminary data.</text>
</comment>
<sequence length="268" mass="30213">MATKETDKTQATPQPVVHPLNQLVGVKLTKSNYLIWEQQIPTVVLGYGLEDFLSGEKVPPSKYLEGDSGSINPEYTSWLMQDQILASWLLSSLSESILTTTIGLRTYSAIWNALKTNFASQTTVKVLQYRLQLQMLRKGNMPMRGYLNKIKSCCDVLAATGEPVNEKDQVLYILSGLGSEYNFVFVSITSRITPCSLMETHAMLLSFESRLESLDALQISPEGSASINFTSQTPKRGYNNQTSRGRGNSSFQPHWRKRRQSSFQRKRR</sequence>
<feature type="region of interest" description="Disordered" evidence="1">
    <location>
        <begin position="225"/>
        <end position="268"/>
    </location>
</feature>
<evidence type="ECO:0000313" key="3">
    <source>
        <dbReference type="Proteomes" id="UP001318860"/>
    </source>
</evidence>
<reference evidence="2 3" key="1">
    <citation type="journal article" date="2021" name="Comput. Struct. Biotechnol. J.">
        <title>De novo genome assembly of the potent medicinal plant Rehmannia glutinosa using nanopore technology.</title>
        <authorList>
            <person name="Ma L."/>
            <person name="Dong C."/>
            <person name="Song C."/>
            <person name="Wang X."/>
            <person name="Zheng X."/>
            <person name="Niu Y."/>
            <person name="Chen S."/>
            <person name="Feng W."/>
        </authorList>
    </citation>
    <scope>NUCLEOTIDE SEQUENCE [LARGE SCALE GENOMIC DNA]</scope>
    <source>
        <strain evidence="2">DH-2019</strain>
    </source>
</reference>
<organism evidence="2 3">
    <name type="scientific">Rehmannia glutinosa</name>
    <name type="common">Chinese foxglove</name>
    <dbReference type="NCBI Taxonomy" id="99300"/>
    <lineage>
        <taxon>Eukaryota</taxon>
        <taxon>Viridiplantae</taxon>
        <taxon>Streptophyta</taxon>
        <taxon>Embryophyta</taxon>
        <taxon>Tracheophyta</taxon>
        <taxon>Spermatophyta</taxon>
        <taxon>Magnoliopsida</taxon>
        <taxon>eudicotyledons</taxon>
        <taxon>Gunneridae</taxon>
        <taxon>Pentapetalae</taxon>
        <taxon>asterids</taxon>
        <taxon>lamiids</taxon>
        <taxon>Lamiales</taxon>
        <taxon>Orobanchaceae</taxon>
        <taxon>Rehmannieae</taxon>
        <taxon>Rehmannia</taxon>
    </lineage>
</organism>
<dbReference type="Pfam" id="PF14223">
    <property type="entry name" value="Retrotran_gag_2"/>
    <property type="match status" value="1"/>
</dbReference>
<feature type="compositionally biased region" description="Basic residues" evidence="1">
    <location>
        <begin position="254"/>
        <end position="268"/>
    </location>
</feature>
<evidence type="ECO:0008006" key="4">
    <source>
        <dbReference type="Google" id="ProtNLM"/>
    </source>
</evidence>
<gene>
    <name evidence="2" type="ORF">DH2020_033908</name>
</gene>
<dbReference type="PANTHER" id="PTHR47481">
    <property type="match status" value="1"/>
</dbReference>
<dbReference type="EMBL" id="JABTTQ020001268">
    <property type="protein sequence ID" value="KAK6132348.1"/>
    <property type="molecule type" value="Genomic_DNA"/>
</dbReference>